<evidence type="ECO:0000313" key="2">
    <source>
        <dbReference type="Proteomes" id="UP000001366"/>
    </source>
</evidence>
<dbReference type="Proteomes" id="UP000001366">
    <property type="component" value="Chromosome"/>
</dbReference>
<keyword evidence="2" id="KW-1185">Reference proteome</keyword>
<dbReference type="HOGENOM" id="CLU_2634960_0_0_0"/>
<organism evidence="1 2">
    <name type="scientific">Persephonella marina (strain DSM 14350 / EX-H1)</name>
    <dbReference type="NCBI Taxonomy" id="123214"/>
    <lineage>
        <taxon>Bacteria</taxon>
        <taxon>Pseudomonadati</taxon>
        <taxon>Aquificota</taxon>
        <taxon>Aquificia</taxon>
        <taxon>Aquificales</taxon>
        <taxon>Hydrogenothermaceae</taxon>
        <taxon>Persephonella</taxon>
    </lineage>
</organism>
<reference evidence="1 2" key="1">
    <citation type="journal article" date="2009" name="J. Bacteriol.">
        <title>Complete and draft genome sequences of six members of the Aquificales.</title>
        <authorList>
            <person name="Reysenbach A.L."/>
            <person name="Hamamura N."/>
            <person name="Podar M."/>
            <person name="Griffiths E."/>
            <person name="Ferreira S."/>
            <person name="Hochstein R."/>
            <person name="Heidelberg J."/>
            <person name="Johnson J."/>
            <person name="Mead D."/>
            <person name="Pohorille A."/>
            <person name="Sarmiento M."/>
            <person name="Schweighofer K."/>
            <person name="Seshadri R."/>
            <person name="Voytek M.A."/>
        </authorList>
    </citation>
    <scope>NUCLEOTIDE SEQUENCE [LARGE SCALE GENOMIC DNA]</scope>
    <source>
        <strain evidence="2">DSM 14350 / EX-H1</strain>
    </source>
</reference>
<dbReference type="AlphaFoldDB" id="C0QQ43"/>
<evidence type="ECO:0000313" key="1">
    <source>
        <dbReference type="EMBL" id="ACO03793.1"/>
    </source>
</evidence>
<dbReference type="STRING" id="123214.PERMA_1002"/>
<protein>
    <submittedName>
        <fullName evidence="1">Uncharacterized protein</fullName>
    </submittedName>
</protein>
<dbReference type="KEGG" id="pmx:PERMA_1002"/>
<proteinExistence type="predicted"/>
<name>C0QQ43_PERMH</name>
<dbReference type="RefSeq" id="WP_012676032.1">
    <property type="nucleotide sequence ID" value="NC_012440.1"/>
</dbReference>
<accession>C0QQ43</accession>
<gene>
    <name evidence="1" type="ordered locus">PERMA_1002</name>
</gene>
<dbReference type="EMBL" id="CP001230">
    <property type="protein sequence ID" value="ACO03793.1"/>
    <property type="molecule type" value="Genomic_DNA"/>
</dbReference>
<dbReference type="PaxDb" id="123214-PERMA_1002"/>
<sequence length="77" mass="9035">MKKKKTYVFEKDTLKKLEQIKELTGKSETQILKDAIDLYLNLINDDKEGLDSIKDITDKLVRVVDRLEILLEKLLDK</sequence>
<dbReference type="OrthoDB" id="16117at2"/>